<reference evidence="1" key="1">
    <citation type="submission" date="2014-11" db="EMBL/GenBank/DDBJ databases">
        <authorList>
            <person name="Amaro Gonzalez C."/>
        </authorList>
    </citation>
    <scope>NUCLEOTIDE SEQUENCE</scope>
</reference>
<dbReference type="AlphaFoldDB" id="A0A0E9Y2H1"/>
<dbReference type="EMBL" id="GBXM01000157">
    <property type="protein sequence ID" value="JAI08421.1"/>
    <property type="molecule type" value="Transcribed_RNA"/>
</dbReference>
<protein>
    <submittedName>
        <fullName evidence="1">Uncharacterized protein</fullName>
    </submittedName>
</protein>
<sequence length="29" mass="3234">MIVLSTLVCGLIVLLLNENRRKIPPLLSD</sequence>
<reference evidence="1" key="2">
    <citation type="journal article" date="2015" name="Fish Shellfish Immunol.">
        <title>Early steps in the European eel (Anguilla anguilla)-Vibrio vulnificus interaction in the gills: Role of the RtxA13 toxin.</title>
        <authorList>
            <person name="Callol A."/>
            <person name="Pajuelo D."/>
            <person name="Ebbesson L."/>
            <person name="Teles M."/>
            <person name="MacKenzie S."/>
            <person name="Amaro C."/>
        </authorList>
    </citation>
    <scope>NUCLEOTIDE SEQUENCE</scope>
</reference>
<organism evidence="1">
    <name type="scientific">Anguilla anguilla</name>
    <name type="common">European freshwater eel</name>
    <name type="synonym">Muraena anguilla</name>
    <dbReference type="NCBI Taxonomy" id="7936"/>
    <lineage>
        <taxon>Eukaryota</taxon>
        <taxon>Metazoa</taxon>
        <taxon>Chordata</taxon>
        <taxon>Craniata</taxon>
        <taxon>Vertebrata</taxon>
        <taxon>Euteleostomi</taxon>
        <taxon>Actinopterygii</taxon>
        <taxon>Neopterygii</taxon>
        <taxon>Teleostei</taxon>
        <taxon>Anguilliformes</taxon>
        <taxon>Anguillidae</taxon>
        <taxon>Anguilla</taxon>
    </lineage>
</organism>
<name>A0A0E9Y2H1_ANGAN</name>
<evidence type="ECO:0000313" key="1">
    <source>
        <dbReference type="EMBL" id="JAI08421.1"/>
    </source>
</evidence>
<accession>A0A0E9Y2H1</accession>
<proteinExistence type="predicted"/>